<dbReference type="EMBL" id="AFGF01000121">
    <property type="protein sequence ID" value="EGO63300.1"/>
    <property type="molecule type" value="Genomic_DNA"/>
</dbReference>
<evidence type="ECO:0000256" key="1">
    <source>
        <dbReference type="SAM" id="Phobius"/>
    </source>
</evidence>
<dbReference type="STRING" id="1009370.ALO_13629"/>
<name>F7NKV7_9FIRM</name>
<keyword evidence="3" id="KW-1185">Reference proteome</keyword>
<gene>
    <name evidence="2" type="ORF">ALO_13629</name>
</gene>
<feature type="transmembrane region" description="Helical" evidence="1">
    <location>
        <begin position="12"/>
        <end position="30"/>
    </location>
</feature>
<accession>F7NKV7</accession>
<comment type="caution">
    <text evidence="2">The sequence shown here is derived from an EMBL/GenBank/DDBJ whole genome shotgun (WGS) entry which is preliminary data.</text>
</comment>
<dbReference type="AlphaFoldDB" id="F7NKV7"/>
<dbReference type="eggNOG" id="ENOG5033FZ9">
    <property type="taxonomic scope" value="Bacteria"/>
</dbReference>
<keyword evidence="1" id="KW-0812">Transmembrane</keyword>
<proteinExistence type="predicted"/>
<protein>
    <submittedName>
        <fullName evidence="2">Uncharacterized protein</fullName>
    </submittedName>
</protein>
<dbReference type="RefSeq" id="WP_004096652.1">
    <property type="nucleotide sequence ID" value="NZ_AFGF01000121.1"/>
</dbReference>
<keyword evidence="1" id="KW-1133">Transmembrane helix</keyword>
<evidence type="ECO:0000313" key="3">
    <source>
        <dbReference type="Proteomes" id="UP000003240"/>
    </source>
</evidence>
<organism evidence="2 3">
    <name type="scientific">Acetonema longum DSM 6540</name>
    <dbReference type="NCBI Taxonomy" id="1009370"/>
    <lineage>
        <taxon>Bacteria</taxon>
        <taxon>Bacillati</taxon>
        <taxon>Bacillota</taxon>
        <taxon>Negativicutes</taxon>
        <taxon>Acetonemataceae</taxon>
        <taxon>Acetonema</taxon>
    </lineage>
</organism>
<reference evidence="2 3" key="1">
    <citation type="journal article" date="2011" name="EMBO J.">
        <title>Structural diversity of bacterial flagellar motors.</title>
        <authorList>
            <person name="Chen S."/>
            <person name="Beeby M."/>
            <person name="Murphy G.E."/>
            <person name="Leadbetter J.R."/>
            <person name="Hendrixson D.R."/>
            <person name="Briegel A."/>
            <person name="Li Z."/>
            <person name="Shi J."/>
            <person name="Tocheva E.I."/>
            <person name="Muller A."/>
            <person name="Dobro M.J."/>
            <person name="Jensen G.J."/>
        </authorList>
    </citation>
    <scope>NUCLEOTIDE SEQUENCE [LARGE SCALE GENOMIC DNA]</scope>
    <source>
        <strain evidence="2 3">DSM 6540</strain>
    </source>
</reference>
<evidence type="ECO:0000313" key="2">
    <source>
        <dbReference type="EMBL" id="EGO63300.1"/>
    </source>
</evidence>
<sequence>MFVRLDMRDLNMFGRGIAIFFCVVILGLIVTEMQINNLTHWQESVRVCRVERDVMGRYAAWLLGNYYDVHVSYQMARLTQQDSYLIVDAGGYRIFIPTKVTLDSSDWLPGLERGIRWCEKQMRAGAEYIWEWSCPLKPVIEQAIFNFAVWLKSL</sequence>
<dbReference type="Proteomes" id="UP000003240">
    <property type="component" value="Unassembled WGS sequence"/>
</dbReference>
<keyword evidence="1" id="KW-0472">Membrane</keyword>